<name>A0A6S6P292_9MYCO</name>
<proteinExistence type="predicted"/>
<dbReference type="EMBL" id="AP023287">
    <property type="protein sequence ID" value="BCI52106.1"/>
    <property type="molecule type" value="Genomic_DNA"/>
</dbReference>
<dbReference type="AlphaFoldDB" id="A0A6S6P292"/>
<feature type="transmembrane region" description="Helical" evidence="1">
    <location>
        <begin position="236"/>
        <end position="258"/>
    </location>
</feature>
<evidence type="ECO:0000256" key="1">
    <source>
        <dbReference type="SAM" id="Phobius"/>
    </source>
</evidence>
<feature type="transmembrane region" description="Helical" evidence="1">
    <location>
        <begin position="38"/>
        <end position="62"/>
    </location>
</feature>
<evidence type="ECO:0000313" key="2">
    <source>
        <dbReference type="EMBL" id="BCI52106.1"/>
    </source>
</evidence>
<protein>
    <submittedName>
        <fullName evidence="2">Uncharacterized protein</fullName>
    </submittedName>
</protein>
<gene>
    <name evidence="2" type="ORF">NIIDNTM18_13840</name>
</gene>
<sequence>MRVDAMPITEERALVAFHLSPIQSSVLSAITRRSSRTWLAALALGTLVGVVLGALAGGAVYLNRNADPTSSAQIRVTPPVDLVAMVTGAPIDFTQSHISDYVAGEVAYLDGAGFARAVNERLGRPGPAHLTITQNGTSQVLTISSTGATDRESMATVRTALNLYDQRLRQLTDRQLDSALAALDERIKAIRATRDVGRLIEAQQLRSNVELQAAQPTGMQVLNSPLTDPSVGSDRWPLGALFGGLLGGLLALVAMGVYRSRSGRVVAVTDIADAVDDILTPEVSLRRTESEAAQRHLARTLFAQCPGVTPNRVVAVIGASASSGSGLVASLLETAAAEQGPTALVTLAQDSLTLPTGSEHDRTLILDIGALGDSPLAIQAIAAATDVILVTRLNVDSVAAVAAVRAATASSAVPLRAVVTYWPMFTFGRATKTRRVTPQHVSADAAVRDGADPALEAAATP</sequence>
<accession>A0A6S6P292</accession>
<evidence type="ECO:0000313" key="3">
    <source>
        <dbReference type="Proteomes" id="UP000515734"/>
    </source>
</evidence>
<keyword evidence="1" id="KW-1133">Transmembrane helix</keyword>
<dbReference type="Proteomes" id="UP000515734">
    <property type="component" value="Chromosome"/>
</dbReference>
<organism evidence="2 3">
    <name type="scientific">Mycolicibacterium litorale</name>
    <dbReference type="NCBI Taxonomy" id="758802"/>
    <lineage>
        <taxon>Bacteria</taxon>
        <taxon>Bacillati</taxon>
        <taxon>Actinomycetota</taxon>
        <taxon>Actinomycetes</taxon>
        <taxon>Mycobacteriales</taxon>
        <taxon>Mycobacteriaceae</taxon>
        <taxon>Mycolicibacterium</taxon>
    </lineage>
</organism>
<keyword evidence="1" id="KW-0812">Transmembrane</keyword>
<keyword evidence="1" id="KW-0472">Membrane</keyword>
<reference evidence="2 3" key="1">
    <citation type="submission" date="2020-07" db="EMBL/GenBank/DDBJ databases">
        <title>Complete genome sequence of Mycolicibacterium litorale like strain isolated from cardiac implantable electronic device infection.</title>
        <authorList>
            <person name="Fukano H."/>
            <person name="Miyama H."/>
            <person name="Hoshino Y."/>
        </authorList>
    </citation>
    <scope>NUCLEOTIDE SEQUENCE [LARGE SCALE GENOMIC DNA]</scope>
    <source>
        <strain evidence="2 3">NIIDNTM18</strain>
    </source>
</reference>